<reference evidence="1" key="1">
    <citation type="submission" date="2022-06" db="EMBL/GenBank/DDBJ databases">
        <title>New cyanobacteria of genus Symplocastrum in benthos of Lake Baikal.</title>
        <authorList>
            <person name="Sorokovikova E."/>
            <person name="Tikhonova I."/>
            <person name="Krasnopeev A."/>
            <person name="Evseev P."/>
            <person name="Gladkikh A."/>
            <person name="Belykh O."/>
        </authorList>
    </citation>
    <scope>NUCLEOTIDE SEQUENCE</scope>
    <source>
        <strain evidence="1">BBK-W-15</strain>
    </source>
</reference>
<sequence length="215" mass="23215">MAKEILANNPNTPPLSPKTIEQFTKVKSVVAGVGIDDAGVRLKAIANLDPASIKVEFKPASGQIVSLLPADTFLLINGNSIKTYWQGFVEQAQSDSQLEKGLEQSKKQIKLMTKLDLDKDIFGWMDGEFAIAAIPADKGILKQLGFGGAIILQTSNRATAEATTVKVDTLAKGNGIKVAERDIQGKKFTDWEIIQQGTLLSHAWLDQNTLLIAIG</sequence>
<dbReference type="Proteomes" id="UP001204953">
    <property type="component" value="Unassembled WGS sequence"/>
</dbReference>
<proteinExistence type="predicted"/>
<dbReference type="AlphaFoldDB" id="A0AAE3KN66"/>
<comment type="caution">
    <text evidence="1">The sequence shown here is derived from an EMBL/GenBank/DDBJ whole genome shotgun (WGS) entry which is preliminary data.</text>
</comment>
<accession>A0AAE3KN66</accession>
<organism evidence="1 2">
    <name type="scientific">Limnofasciculus baicalensis BBK-W-15</name>
    <dbReference type="NCBI Taxonomy" id="2699891"/>
    <lineage>
        <taxon>Bacteria</taxon>
        <taxon>Bacillati</taxon>
        <taxon>Cyanobacteriota</taxon>
        <taxon>Cyanophyceae</taxon>
        <taxon>Coleofasciculales</taxon>
        <taxon>Coleofasciculaceae</taxon>
        <taxon>Limnofasciculus</taxon>
        <taxon>Limnofasciculus baicalensis</taxon>
    </lineage>
</organism>
<dbReference type="Pfam" id="PF11832">
    <property type="entry name" value="DUF3352"/>
    <property type="match status" value="1"/>
</dbReference>
<dbReference type="EMBL" id="JAMZMM010000160">
    <property type="protein sequence ID" value="MCP2730004.1"/>
    <property type="molecule type" value="Genomic_DNA"/>
</dbReference>
<dbReference type="InterPro" id="IPR021787">
    <property type="entry name" value="DUF3352"/>
</dbReference>
<name>A0AAE3KN66_9CYAN</name>
<dbReference type="RefSeq" id="WP_254012774.1">
    <property type="nucleotide sequence ID" value="NZ_JAMZMM010000160.1"/>
</dbReference>
<evidence type="ECO:0000313" key="1">
    <source>
        <dbReference type="EMBL" id="MCP2730004.1"/>
    </source>
</evidence>
<gene>
    <name evidence="1" type="ORF">NJ959_16345</name>
</gene>
<keyword evidence="2" id="KW-1185">Reference proteome</keyword>
<protein>
    <submittedName>
        <fullName evidence="1">DUF3352 domain-containing protein</fullName>
    </submittedName>
</protein>
<evidence type="ECO:0000313" key="2">
    <source>
        <dbReference type="Proteomes" id="UP001204953"/>
    </source>
</evidence>